<dbReference type="Pfam" id="PF16378">
    <property type="entry name" value="DUF4988"/>
    <property type="match status" value="1"/>
</dbReference>
<dbReference type="SUPFAM" id="SSF49265">
    <property type="entry name" value="Fibronectin type III"/>
    <property type="match status" value="1"/>
</dbReference>
<feature type="domain" description="GH16" evidence="4">
    <location>
        <begin position="337"/>
        <end position="631"/>
    </location>
</feature>
<dbReference type="CDD" id="cd08023">
    <property type="entry name" value="GH16_laminarinase_like"/>
    <property type="match status" value="1"/>
</dbReference>
<sequence>MRTQEILFAFVLLLFCSCSDYDDTALNGRIDNLETRLSKLESECTAINSNMASLQSIVDAVNSRKYITSIDELYGEDGTTVIGYTLKFENGTPITIYHGKDGEAGHTPSIGILEEDGTYYWTLDGKPLLDSNKEKICAVGTNGITPKMKIEKNPADADIPYWYISYDNETTSTPLYRATGEDGERGEDGDSLFKNIALSEDGTQLVITLNDGQSTQYTIPMAIDAISSLTFIPRFDDGKASIEYRQDDGSFHIVADFKVLPTALAQKIASEWAESKGNVEVDYTEVATRAARLSTLTVTDVTASDETEGMITVDFELPVEIMNKSFFFSLSAKTGNNEFTGSAYIPVYSDDLDEQLAYVPDPRPAPAFYGSLQYAWGDEFNTDGSVNTDLWEFEEGFKRGNEPQFYVVGDNNAIVKDGRLLITGKKERSPENPRYDPTSSDYRKNWQYGDYTSASIRTREKRFFLYGRAEVRAKIDPTHGAFPAIWTCGRNKDWPKNGEIDIMEFYPSGGVNKLTSNFAAGKNKAWEAIWKSVFTPLSYYEAKDPDWIKKYHIYSMDWDEEQITLYVDGEYKNSIKIEEFKNEDGSVTFRNPQYMWLNLALKNNGLGLEVSEEKPIIFEVDYFRLYQKVVDHIKPTKVENFKATADGSLVNLTWSPSIDEGGAGLLRYDIYKNALGDGNFVESTTTTSLMVQNSNYGVETTYYIQALDGAGNYSEPTEVKVTTSSGKGEEYATATTGKTYKIINFVTGKTITNVKATDGKMYDYVGLADYDESNPKHWTLVQLADGWAIKDATDNMAIQVQAWSTSNGGKMIYYNYVSAGDHKQNHQRFNFERQSSGLYLIKNVNSEKYLGVGSAEDGTIVTQYAKDTEGQYQYWKLVEK</sequence>
<feature type="coiled-coil region" evidence="2">
    <location>
        <begin position="23"/>
        <end position="50"/>
    </location>
</feature>
<evidence type="ECO:0000256" key="1">
    <source>
        <dbReference type="ARBA" id="ARBA00006865"/>
    </source>
</evidence>
<dbReference type="GO" id="GO:0004553">
    <property type="term" value="F:hydrolase activity, hydrolyzing O-glycosyl compounds"/>
    <property type="evidence" value="ECO:0007669"/>
    <property type="project" value="InterPro"/>
</dbReference>
<dbReference type="PANTHER" id="PTHR10963:SF55">
    <property type="entry name" value="GLYCOSIDE HYDROLASE FAMILY 16 PROTEIN"/>
    <property type="match status" value="1"/>
</dbReference>
<evidence type="ECO:0000256" key="2">
    <source>
        <dbReference type="SAM" id="Coils"/>
    </source>
</evidence>
<dbReference type="Gene3D" id="2.80.10.50">
    <property type="match status" value="1"/>
</dbReference>
<dbReference type="GO" id="GO:0005975">
    <property type="term" value="P:carbohydrate metabolic process"/>
    <property type="evidence" value="ECO:0007669"/>
    <property type="project" value="InterPro"/>
</dbReference>
<gene>
    <name evidence="5" type="ORF">DWZ95_14550</name>
</gene>
<comment type="similarity">
    <text evidence="1">Belongs to the glycosyl hydrolase 16 family.</text>
</comment>
<dbReference type="InterPro" id="IPR050546">
    <property type="entry name" value="Glycosyl_Hydrlase_16"/>
</dbReference>
<dbReference type="CDD" id="cd00161">
    <property type="entry name" value="beta-trefoil_Ricin-like"/>
    <property type="match status" value="1"/>
</dbReference>
<feature type="domain" description="Fibronectin type-III" evidence="3">
    <location>
        <begin position="634"/>
        <end position="727"/>
    </location>
</feature>
<dbReference type="Gene3D" id="2.60.40.10">
    <property type="entry name" value="Immunoglobulins"/>
    <property type="match status" value="1"/>
</dbReference>
<proteinExistence type="inferred from homology"/>
<evidence type="ECO:0000313" key="5">
    <source>
        <dbReference type="EMBL" id="RHL91290.1"/>
    </source>
</evidence>
<dbReference type="InterPro" id="IPR013783">
    <property type="entry name" value="Ig-like_fold"/>
</dbReference>
<dbReference type="InterPro" id="IPR000757">
    <property type="entry name" value="Beta-glucanase-like"/>
</dbReference>
<dbReference type="Gene3D" id="2.60.120.200">
    <property type="match status" value="1"/>
</dbReference>
<dbReference type="PROSITE" id="PS51257">
    <property type="entry name" value="PROKAR_LIPOPROTEIN"/>
    <property type="match status" value="1"/>
</dbReference>
<dbReference type="EMBL" id="QRPE01000018">
    <property type="protein sequence ID" value="RHL91290.1"/>
    <property type="molecule type" value="Genomic_DNA"/>
</dbReference>
<dbReference type="AlphaFoldDB" id="A0A415N6W1"/>
<dbReference type="SUPFAM" id="SSF49899">
    <property type="entry name" value="Concanavalin A-like lectins/glucanases"/>
    <property type="match status" value="1"/>
</dbReference>
<comment type="caution">
    <text evidence="5">The sequence shown here is derived from an EMBL/GenBank/DDBJ whole genome shotgun (WGS) entry which is preliminary data.</text>
</comment>
<dbReference type="InterPro" id="IPR003961">
    <property type="entry name" value="FN3_dom"/>
</dbReference>
<dbReference type="InterPro" id="IPR000772">
    <property type="entry name" value="Ricin_B_lectin"/>
</dbReference>
<dbReference type="RefSeq" id="WP_118423285.1">
    <property type="nucleotide sequence ID" value="NZ_QRPE01000018.1"/>
</dbReference>
<dbReference type="InterPro" id="IPR036116">
    <property type="entry name" value="FN3_sf"/>
</dbReference>
<dbReference type="InterPro" id="IPR013320">
    <property type="entry name" value="ConA-like_dom_sf"/>
</dbReference>
<organism evidence="5 6">
    <name type="scientific">Bacteroides intestinalis</name>
    <dbReference type="NCBI Taxonomy" id="329854"/>
    <lineage>
        <taxon>Bacteria</taxon>
        <taxon>Pseudomonadati</taxon>
        <taxon>Bacteroidota</taxon>
        <taxon>Bacteroidia</taxon>
        <taxon>Bacteroidales</taxon>
        <taxon>Bacteroidaceae</taxon>
        <taxon>Bacteroides</taxon>
    </lineage>
</organism>
<dbReference type="PANTHER" id="PTHR10963">
    <property type="entry name" value="GLYCOSYL HYDROLASE-RELATED"/>
    <property type="match status" value="1"/>
</dbReference>
<dbReference type="InterPro" id="IPR035992">
    <property type="entry name" value="Ricin_B-like_lectins"/>
</dbReference>
<reference evidence="5 6" key="1">
    <citation type="submission" date="2018-08" db="EMBL/GenBank/DDBJ databases">
        <title>A genome reference for cultivated species of the human gut microbiota.</title>
        <authorList>
            <person name="Zou Y."/>
            <person name="Xue W."/>
            <person name="Luo G."/>
        </authorList>
    </citation>
    <scope>NUCLEOTIDE SEQUENCE [LARGE SCALE GENOMIC DNA]</scope>
    <source>
        <strain evidence="5 6">AF36-16BH</strain>
    </source>
</reference>
<name>A0A415N6W1_9BACE</name>
<accession>A0A415N6W1</accession>
<dbReference type="PROSITE" id="PS51762">
    <property type="entry name" value="GH16_2"/>
    <property type="match status" value="1"/>
</dbReference>
<dbReference type="PROSITE" id="PS50853">
    <property type="entry name" value="FN3"/>
    <property type="match status" value="1"/>
</dbReference>
<evidence type="ECO:0000259" key="4">
    <source>
        <dbReference type="PROSITE" id="PS51762"/>
    </source>
</evidence>
<dbReference type="Pfam" id="PF00722">
    <property type="entry name" value="Glyco_hydro_16"/>
    <property type="match status" value="1"/>
</dbReference>
<dbReference type="InterPro" id="IPR032149">
    <property type="entry name" value="DUF4988"/>
</dbReference>
<evidence type="ECO:0000313" key="6">
    <source>
        <dbReference type="Proteomes" id="UP000285013"/>
    </source>
</evidence>
<evidence type="ECO:0000259" key="3">
    <source>
        <dbReference type="PROSITE" id="PS50853"/>
    </source>
</evidence>
<dbReference type="SUPFAM" id="SSF50370">
    <property type="entry name" value="Ricin B-like lectins"/>
    <property type="match status" value="1"/>
</dbReference>
<protein>
    <submittedName>
        <fullName evidence="5">Uncharacterized protein</fullName>
    </submittedName>
</protein>
<keyword evidence="2" id="KW-0175">Coiled coil</keyword>
<dbReference type="Pfam" id="PF14200">
    <property type="entry name" value="RicinB_lectin_2"/>
    <property type="match status" value="1"/>
</dbReference>
<dbReference type="Proteomes" id="UP000285013">
    <property type="component" value="Unassembled WGS sequence"/>
</dbReference>